<dbReference type="EMBL" id="LAJX01000207">
    <property type="protein sequence ID" value="KJV05560.1"/>
    <property type="molecule type" value="Genomic_DNA"/>
</dbReference>
<gene>
    <name evidence="1" type="ORF">VZ94_17320</name>
</gene>
<name>A0A0F3IFJ6_9GAMM</name>
<dbReference type="Pfam" id="PF13469">
    <property type="entry name" value="Sulfotransfer_3"/>
    <property type="match status" value="1"/>
</dbReference>
<comment type="caution">
    <text evidence="1">The sequence shown here is derived from an EMBL/GenBank/DDBJ whole genome shotgun (WGS) entry which is preliminary data.</text>
</comment>
<accession>A0A0F3IFJ6</accession>
<protein>
    <recommendedName>
        <fullName evidence="3">Sulfotransferase domain-containing protein</fullName>
    </recommendedName>
</protein>
<dbReference type="Proteomes" id="UP000033684">
    <property type="component" value="Unassembled WGS sequence"/>
</dbReference>
<dbReference type="Gene3D" id="1.25.40.10">
    <property type="entry name" value="Tetratricopeptide repeat domain"/>
    <property type="match status" value="1"/>
</dbReference>
<dbReference type="SUPFAM" id="SSF52540">
    <property type="entry name" value="P-loop containing nucleoside triphosphate hydrolases"/>
    <property type="match status" value="1"/>
</dbReference>
<dbReference type="InterPro" id="IPR011990">
    <property type="entry name" value="TPR-like_helical_dom_sf"/>
</dbReference>
<evidence type="ECO:0000313" key="1">
    <source>
        <dbReference type="EMBL" id="KJV05560.1"/>
    </source>
</evidence>
<dbReference type="Gene3D" id="3.40.50.300">
    <property type="entry name" value="P-loop containing nucleotide triphosphate hydrolases"/>
    <property type="match status" value="1"/>
</dbReference>
<dbReference type="SUPFAM" id="SSF48452">
    <property type="entry name" value="TPR-like"/>
    <property type="match status" value="1"/>
</dbReference>
<keyword evidence="2" id="KW-1185">Reference proteome</keyword>
<organism evidence="1 2">
    <name type="scientific">Methylocucumis oryzae</name>
    <dbReference type="NCBI Taxonomy" id="1632867"/>
    <lineage>
        <taxon>Bacteria</taxon>
        <taxon>Pseudomonadati</taxon>
        <taxon>Pseudomonadota</taxon>
        <taxon>Gammaproteobacteria</taxon>
        <taxon>Methylococcales</taxon>
        <taxon>Methylococcaceae</taxon>
        <taxon>Methylocucumis</taxon>
    </lineage>
</organism>
<reference evidence="1 2" key="2">
    <citation type="journal article" date="2016" name="Microb. Ecol.">
        <title>Genome Characteristics of a Novel Type I Methanotroph (Sn10-6) Isolated from a Flooded Indian Rice Field.</title>
        <authorList>
            <person name="Rahalkar M.C."/>
            <person name="Pandit P.S."/>
            <person name="Dhakephalkar P.K."/>
            <person name="Pore S."/>
            <person name="Arora P."/>
            <person name="Kapse N."/>
        </authorList>
    </citation>
    <scope>NUCLEOTIDE SEQUENCE [LARGE SCALE GENOMIC DNA]</scope>
    <source>
        <strain evidence="1 2">Sn10-6</strain>
    </source>
</reference>
<evidence type="ECO:0008006" key="3">
    <source>
        <dbReference type="Google" id="ProtNLM"/>
    </source>
</evidence>
<evidence type="ECO:0000313" key="2">
    <source>
        <dbReference type="Proteomes" id="UP000033684"/>
    </source>
</evidence>
<dbReference type="AlphaFoldDB" id="A0A0F3IFJ6"/>
<proteinExistence type="predicted"/>
<reference evidence="2" key="1">
    <citation type="submission" date="2015-03" db="EMBL/GenBank/DDBJ databases">
        <title>Draft genome sequence of a novel methanotroph (Sn10-6) isolated from flooded ricefield rhizosphere in India.</title>
        <authorList>
            <person name="Pandit P.S."/>
            <person name="Pore S.D."/>
            <person name="Arora P."/>
            <person name="Kapse N.G."/>
            <person name="Dhakephalkar P.K."/>
            <person name="Rahalkar M.C."/>
        </authorList>
    </citation>
    <scope>NUCLEOTIDE SEQUENCE [LARGE SCALE GENOMIC DNA]</scope>
    <source>
        <strain evidence="2">Sn10-6</strain>
    </source>
</reference>
<sequence length="290" mass="32746">MSIILRFVSASKAETYNLLRAVLNDKYKNESVVVDKNRGWARPGVIETMAQVLGHQPKIIATVRPVADCVASFVRLVKPDNVSELVKTSPLIEHLKFSYQSLNAGFAAYPNCFLFVEYDKLVSNPAIELQRIYDFLELPTFTHAFDAIESTVIEDDEAAWGIKDLHTIRPTVKKIAPPAIDVLGEKLHDYFDVPECWNLNKPVKPRVKLLDDALALALNGDFVNAESVLDIALQLDPNDNRALFNKGWYELARGNLKKGMQLIACGRHEKRVRESTAVRYAYVVWTGFNR</sequence>
<dbReference type="InterPro" id="IPR027417">
    <property type="entry name" value="P-loop_NTPase"/>
</dbReference>